<dbReference type="InterPro" id="IPR032710">
    <property type="entry name" value="NTF2-like_dom_sf"/>
</dbReference>
<reference evidence="4" key="1">
    <citation type="submission" date="2018-10" db="EMBL/GenBank/DDBJ databases">
        <title>Fifty Aureobasidium pullulans genomes reveal a recombining polyextremotolerant generalist.</title>
        <authorList>
            <person name="Gostincar C."/>
            <person name="Turk M."/>
            <person name="Zajc J."/>
            <person name="Gunde-Cimerman N."/>
        </authorList>
    </citation>
    <scope>NUCLEOTIDE SEQUENCE [LARGE SCALE GENOMIC DNA]</scope>
    <source>
        <strain evidence="4">EXF-10085</strain>
    </source>
</reference>
<dbReference type="EMBL" id="QZAS01000086">
    <property type="protein sequence ID" value="THW98910.1"/>
    <property type="molecule type" value="Genomic_DNA"/>
</dbReference>
<dbReference type="Pfam" id="PF02982">
    <property type="entry name" value="Scytalone_dh"/>
    <property type="match status" value="1"/>
</dbReference>
<dbReference type="SUPFAM" id="SSF54427">
    <property type="entry name" value="NTF2-like"/>
    <property type="match status" value="1"/>
</dbReference>
<dbReference type="AlphaFoldDB" id="A0A4S9BY07"/>
<evidence type="ECO:0000259" key="3">
    <source>
        <dbReference type="Pfam" id="PF02982"/>
    </source>
</evidence>
<dbReference type="Gene3D" id="3.10.450.50">
    <property type="match status" value="1"/>
</dbReference>
<comment type="caution">
    <text evidence="4">The sequence shown here is derived from an EMBL/GenBank/DDBJ whole genome shotgun (WGS) entry which is preliminary data.</text>
</comment>
<evidence type="ECO:0000256" key="2">
    <source>
        <dbReference type="ARBA" id="ARBA00023239"/>
    </source>
</evidence>
<evidence type="ECO:0000256" key="1">
    <source>
        <dbReference type="ARBA" id="ARBA00008584"/>
    </source>
</evidence>
<proteinExistence type="inferred from homology"/>
<keyword evidence="2" id="KW-0456">Lyase</keyword>
<dbReference type="GO" id="GO:0016829">
    <property type="term" value="F:lyase activity"/>
    <property type="evidence" value="ECO:0007669"/>
    <property type="project" value="UniProtKB-KW"/>
</dbReference>
<dbReference type="InterPro" id="IPR049884">
    <property type="entry name" value="Scytalone_dh"/>
</dbReference>
<evidence type="ECO:0000313" key="4">
    <source>
        <dbReference type="EMBL" id="THW98910.1"/>
    </source>
</evidence>
<name>A0A4S9BY07_AURPU</name>
<feature type="domain" description="Scytalone dehydratase-like" evidence="3">
    <location>
        <begin position="9"/>
        <end position="149"/>
    </location>
</feature>
<comment type="similarity">
    <text evidence="1">Belongs to the scytalone dehydratase family.</text>
</comment>
<organism evidence="4">
    <name type="scientific">Aureobasidium pullulans</name>
    <name type="common">Black yeast</name>
    <name type="synonym">Pullularia pullulans</name>
    <dbReference type="NCBI Taxonomy" id="5580"/>
    <lineage>
        <taxon>Eukaryota</taxon>
        <taxon>Fungi</taxon>
        <taxon>Dikarya</taxon>
        <taxon>Ascomycota</taxon>
        <taxon>Pezizomycotina</taxon>
        <taxon>Dothideomycetes</taxon>
        <taxon>Dothideomycetidae</taxon>
        <taxon>Dothideales</taxon>
        <taxon>Saccotheciaceae</taxon>
        <taxon>Aureobasidium</taxon>
    </lineage>
</organism>
<accession>A0A4S9BY07</accession>
<sequence length="165" mass="19052">MAVTCSSHTFEDDKSFRQLSWSWAKAYDKKDWVLLRSICTPNVQWLYSDLNPAFEDKQLTAEEYVAEMSAQHGLGDFRITTQHLLGAVVFEETEFDDTYYMTGDWQIQASHRRVMADGEIRVWTGFSYVKHYYARDADGEWKLSGIQPHDVLMQDGHPGLVLGAF</sequence>
<gene>
    <name evidence="4" type="ORF">D6D13_10428</name>
</gene>
<protein>
    <submittedName>
        <fullName evidence="4">NTF2-like protein</fullName>
    </submittedName>
</protein>